<name>A0A0R0GP46_SOYBN</name>
<dbReference type="InParanoid" id="A0A0R0GP46"/>
<keyword evidence="3" id="KW-1185">Reference proteome</keyword>
<evidence type="ECO:0000313" key="2">
    <source>
        <dbReference type="EnsemblPlants" id="KRH20189"/>
    </source>
</evidence>
<reference evidence="1" key="3">
    <citation type="submission" date="2018-07" db="EMBL/GenBank/DDBJ databases">
        <title>WGS assembly of Glycine max.</title>
        <authorList>
            <person name="Schmutz J."/>
            <person name="Cannon S."/>
            <person name="Schlueter J."/>
            <person name="Ma J."/>
            <person name="Mitros T."/>
            <person name="Nelson W."/>
            <person name="Hyten D."/>
            <person name="Song Q."/>
            <person name="Thelen J."/>
            <person name="Cheng J."/>
            <person name="Xu D."/>
            <person name="Hellsten U."/>
            <person name="May G."/>
            <person name="Yu Y."/>
            <person name="Sakurai T."/>
            <person name="Umezawa T."/>
            <person name="Bhattacharyya M."/>
            <person name="Sandhu D."/>
            <person name="Valliyodan B."/>
            <person name="Lindquist E."/>
            <person name="Peto M."/>
            <person name="Grant D."/>
            <person name="Shu S."/>
            <person name="Goodstein D."/>
            <person name="Barry K."/>
            <person name="Futrell-Griggs M."/>
            <person name="Abernathy B."/>
            <person name="Du J."/>
            <person name="Tian Z."/>
            <person name="Zhu L."/>
            <person name="Gill N."/>
            <person name="Joshi T."/>
            <person name="Libault M."/>
            <person name="Sethuraman A."/>
            <person name="Zhang X."/>
            <person name="Shinozaki K."/>
            <person name="Nguyen H."/>
            <person name="Wing R."/>
            <person name="Cregan P."/>
            <person name="Specht J."/>
            <person name="Grimwood J."/>
            <person name="Rokhsar D."/>
            <person name="Stacey G."/>
            <person name="Shoemaker R."/>
            <person name="Jackson S."/>
        </authorList>
    </citation>
    <scope>NUCLEOTIDE SEQUENCE</scope>
    <source>
        <tissue evidence="1">Callus</tissue>
    </source>
</reference>
<accession>A0A0R0GP46</accession>
<sequence>MIEDCCSTGIFAMWKMLMKLWVYVSDNASSHKSSRFSLRLALMFKLWLCIYIVRCLSSNGNFYGFFGSGDTTMGNMSVGEEE</sequence>
<dbReference type="Proteomes" id="UP000008827">
    <property type="component" value="Chromosome 13"/>
</dbReference>
<reference evidence="2" key="2">
    <citation type="submission" date="2018-02" db="UniProtKB">
        <authorList>
            <consortium name="EnsemblPlants"/>
        </authorList>
    </citation>
    <scope>IDENTIFICATION</scope>
    <source>
        <strain evidence="2">Williams 82</strain>
    </source>
</reference>
<evidence type="ECO:0000313" key="1">
    <source>
        <dbReference type="EMBL" id="KRH20189.1"/>
    </source>
</evidence>
<gene>
    <name evidence="1" type="ORF">GLYMA_13G162100</name>
</gene>
<proteinExistence type="predicted"/>
<reference evidence="1 2" key="1">
    <citation type="journal article" date="2010" name="Nature">
        <title>Genome sequence of the palaeopolyploid soybean.</title>
        <authorList>
            <person name="Schmutz J."/>
            <person name="Cannon S.B."/>
            <person name="Schlueter J."/>
            <person name="Ma J."/>
            <person name="Mitros T."/>
            <person name="Nelson W."/>
            <person name="Hyten D.L."/>
            <person name="Song Q."/>
            <person name="Thelen J.J."/>
            <person name="Cheng J."/>
            <person name="Xu D."/>
            <person name="Hellsten U."/>
            <person name="May G.D."/>
            <person name="Yu Y."/>
            <person name="Sakurai T."/>
            <person name="Umezawa T."/>
            <person name="Bhattacharyya M.K."/>
            <person name="Sandhu D."/>
            <person name="Valliyodan B."/>
            <person name="Lindquist E."/>
            <person name="Peto M."/>
            <person name="Grant D."/>
            <person name="Shu S."/>
            <person name="Goodstein D."/>
            <person name="Barry K."/>
            <person name="Futrell-Griggs M."/>
            <person name="Abernathy B."/>
            <person name="Du J."/>
            <person name="Tian Z."/>
            <person name="Zhu L."/>
            <person name="Gill N."/>
            <person name="Joshi T."/>
            <person name="Libault M."/>
            <person name="Sethuraman A."/>
            <person name="Zhang X.-C."/>
            <person name="Shinozaki K."/>
            <person name="Nguyen H.T."/>
            <person name="Wing R.A."/>
            <person name="Cregan P."/>
            <person name="Specht J."/>
            <person name="Grimwood J."/>
            <person name="Rokhsar D."/>
            <person name="Stacey G."/>
            <person name="Shoemaker R.C."/>
            <person name="Jackson S.A."/>
        </authorList>
    </citation>
    <scope>NUCLEOTIDE SEQUENCE [LARGE SCALE GENOMIC DNA]</scope>
    <source>
        <strain evidence="2">cv. Williams 82</strain>
        <tissue evidence="1">Callus</tissue>
    </source>
</reference>
<protein>
    <submittedName>
        <fullName evidence="1 2">Uncharacterized protein</fullName>
    </submittedName>
</protein>
<dbReference type="EMBL" id="CM000846">
    <property type="protein sequence ID" value="KRH20189.1"/>
    <property type="molecule type" value="Genomic_DNA"/>
</dbReference>
<evidence type="ECO:0000313" key="3">
    <source>
        <dbReference type="Proteomes" id="UP000008827"/>
    </source>
</evidence>
<dbReference type="AlphaFoldDB" id="A0A0R0GP46"/>
<organism evidence="1">
    <name type="scientific">Glycine max</name>
    <name type="common">Soybean</name>
    <name type="synonym">Glycine hispida</name>
    <dbReference type="NCBI Taxonomy" id="3847"/>
    <lineage>
        <taxon>Eukaryota</taxon>
        <taxon>Viridiplantae</taxon>
        <taxon>Streptophyta</taxon>
        <taxon>Embryophyta</taxon>
        <taxon>Tracheophyta</taxon>
        <taxon>Spermatophyta</taxon>
        <taxon>Magnoliopsida</taxon>
        <taxon>eudicotyledons</taxon>
        <taxon>Gunneridae</taxon>
        <taxon>Pentapetalae</taxon>
        <taxon>rosids</taxon>
        <taxon>fabids</taxon>
        <taxon>Fabales</taxon>
        <taxon>Fabaceae</taxon>
        <taxon>Papilionoideae</taxon>
        <taxon>50 kb inversion clade</taxon>
        <taxon>NPAAA clade</taxon>
        <taxon>indigoferoid/millettioid clade</taxon>
        <taxon>Phaseoleae</taxon>
        <taxon>Glycine</taxon>
        <taxon>Glycine subgen. Soja</taxon>
    </lineage>
</organism>
<dbReference type="Gramene" id="KRH20189">
    <property type="protein sequence ID" value="KRH20189"/>
    <property type="gene ID" value="GLYMA_13G162100"/>
</dbReference>
<dbReference type="EnsemblPlants" id="KRH20189">
    <property type="protein sequence ID" value="KRH20189"/>
    <property type="gene ID" value="GLYMA_13G162100"/>
</dbReference>